<keyword evidence="3" id="KW-1185">Reference proteome</keyword>
<evidence type="ECO:0000313" key="3">
    <source>
        <dbReference type="Proteomes" id="UP001596957"/>
    </source>
</evidence>
<organism evidence="2 3">
    <name type="scientific">Streptomyces lutosisoli</name>
    <dbReference type="NCBI Taxonomy" id="2665721"/>
    <lineage>
        <taxon>Bacteria</taxon>
        <taxon>Bacillati</taxon>
        <taxon>Actinomycetota</taxon>
        <taxon>Actinomycetes</taxon>
        <taxon>Kitasatosporales</taxon>
        <taxon>Streptomycetaceae</taxon>
        <taxon>Streptomyces</taxon>
    </lineage>
</organism>
<sequence length="46" mass="4768">MHDVQECAPGSGFDGGPPHRQCRVLGSVRPYDNRPVHGGALPSGVG</sequence>
<dbReference type="RefSeq" id="WP_381250996.1">
    <property type="nucleotide sequence ID" value="NZ_JBHTBI010000005.1"/>
</dbReference>
<protein>
    <submittedName>
        <fullName evidence="2">Uncharacterized protein</fullName>
    </submittedName>
</protein>
<accession>A0ABW2VZE5</accession>
<name>A0ABW2VZE5_9ACTN</name>
<dbReference type="EMBL" id="JBHTEC010000008">
    <property type="protein sequence ID" value="MFD0288890.1"/>
    <property type="molecule type" value="Genomic_DNA"/>
</dbReference>
<proteinExistence type="predicted"/>
<dbReference type="Proteomes" id="UP001596957">
    <property type="component" value="Unassembled WGS sequence"/>
</dbReference>
<reference evidence="3" key="1">
    <citation type="journal article" date="2019" name="Int. J. Syst. Evol. Microbiol.">
        <title>The Global Catalogue of Microorganisms (GCM) 10K type strain sequencing project: providing services to taxonomists for standard genome sequencing and annotation.</title>
        <authorList>
            <consortium name="The Broad Institute Genomics Platform"/>
            <consortium name="The Broad Institute Genome Sequencing Center for Infectious Disease"/>
            <person name="Wu L."/>
            <person name="Ma J."/>
        </authorList>
    </citation>
    <scope>NUCLEOTIDE SEQUENCE [LARGE SCALE GENOMIC DNA]</scope>
    <source>
        <strain evidence="3">CGMCC 4.7198</strain>
    </source>
</reference>
<comment type="caution">
    <text evidence="2">The sequence shown here is derived from an EMBL/GenBank/DDBJ whole genome shotgun (WGS) entry which is preliminary data.</text>
</comment>
<evidence type="ECO:0000313" key="2">
    <source>
        <dbReference type="EMBL" id="MFD0288890.1"/>
    </source>
</evidence>
<feature type="region of interest" description="Disordered" evidence="1">
    <location>
        <begin position="1"/>
        <end position="46"/>
    </location>
</feature>
<gene>
    <name evidence="2" type="ORF">ACFQZP_46315</name>
</gene>
<evidence type="ECO:0000256" key="1">
    <source>
        <dbReference type="SAM" id="MobiDB-lite"/>
    </source>
</evidence>